<accession>A0ABN2DBE2</accession>
<sequence>MARTVEVKQPAVHFVPSGVRATVSDGGAGKLTAVVGTRSGAADGGGQVVFFFHGNKFVGWDGDTETTGVQRLAGSGAGAFTIRYTHYAAGDPACCPSLAPVTIHWNWQDGDGFAPSGGPRPHLGTPVAIRLNS</sequence>
<dbReference type="RefSeq" id="WP_344234178.1">
    <property type="nucleotide sequence ID" value="NZ_BAAAPH010000008.1"/>
</dbReference>
<dbReference type="InterPro" id="IPR025971">
    <property type="entry name" value="LppP/LprE"/>
</dbReference>
<keyword evidence="1" id="KW-1003">Cell membrane</keyword>
<evidence type="ECO:0000256" key="4">
    <source>
        <dbReference type="ARBA" id="ARBA00023139"/>
    </source>
</evidence>
<dbReference type="EMBL" id="BAAAPH010000008">
    <property type="protein sequence ID" value="GAA1572296.1"/>
    <property type="molecule type" value="Genomic_DNA"/>
</dbReference>
<evidence type="ECO:0000256" key="5">
    <source>
        <dbReference type="ARBA" id="ARBA00023288"/>
    </source>
</evidence>
<keyword evidence="3" id="KW-0472">Membrane</keyword>
<organism evidence="6 7">
    <name type="scientific">Kribbella hippodromi</name>
    <dbReference type="NCBI Taxonomy" id="434347"/>
    <lineage>
        <taxon>Bacteria</taxon>
        <taxon>Bacillati</taxon>
        <taxon>Actinomycetota</taxon>
        <taxon>Actinomycetes</taxon>
        <taxon>Propionibacteriales</taxon>
        <taxon>Kribbellaceae</taxon>
        <taxon>Kribbella</taxon>
    </lineage>
</organism>
<evidence type="ECO:0008006" key="8">
    <source>
        <dbReference type="Google" id="ProtNLM"/>
    </source>
</evidence>
<name>A0ABN2DBE2_9ACTN</name>
<keyword evidence="5" id="KW-0449">Lipoprotein</keyword>
<evidence type="ECO:0000256" key="2">
    <source>
        <dbReference type="ARBA" id="ARBA00022729"/>
    </source>
</evidence>
<keyword evidence="7" id="KW-1185">Reference proteome</keyword>
<evidence type="ECO:0000313" key="7">
    <source>
        <dbReference type="Proteomes" id="UP001501705"/>
    </source>
</evidence>
<evidence type="ECO:0000256" key="1">
    <source>
        <dbReference type="ARBA" id="ARBA00022475"/>
    </source>
</evidence>
<comment type="caution">
    <text evidence="6">The sequence shown here is derived from an EMBL/GenBank/DDBJ whole genome shotgun (WGS) entry which is preliminary data.</text>
</comment>
<dbReference type="Pfam" id="PF14041">
    <property type="entry name" value="Lipoprotein_21"/>
    <property type="match status" value="1"/>
</dbReference>
<gene>
    <name evidence="6" type="ORF">GCM10009804_30780</name>
</gene>
<evidence type="ECO:0000313" key="6">
    <source>
        <dbReference type="EMBL" id="GAA1572296.1"/>
    </source>
</evidence>
<dbReference type="Proteomes" id="UP001501705">
    <property type="component" value="Unassembled WGS sequence"/>
</dbReference>
<keyword evidence="2" id="KW-0732">Signal</keyword>
<protein>
    <recommendedName>
        <fullName evidence="8">LppP/LprE family lipoprotein</fullName>
    </recommendedName>
</protein>
<proteinExistence type="predicted"/>
<evidence type="ECO:0000256" key="3">
    <source>
        <dbReference type="ARBA" id="ARBA00023136"/>
    </source>
</evidence>
<keyword evidence="4" id="KW-0564">Palmitate</keyword>
<reference evidence="6 7" key="1">
    <citation type="journal article" date="2019" name="Int. J. Syst. Evol. Microbiol.">
        <title>The Global Catalogue of Microorganisms (GCM) 10K type strain sequencing project: providing services to taxonomists for standard genome sequencing and annotation.</title>
        <authorList>
            <consortium name="The Broad Institute Genomics Platform"/>
            <consortium name="The Broad Institute Genome Sequencing Center for Infectious Disease"/>
            <person name="Wu L."/>
            <person name="Ma J."/>
        </authorList>
    </citation>
    <scope>NUCLEOTIDE SEQUENCE [LARGE SCALE GENOMIC DNA]</scope>
    <source>
        <strain evidence="6 7">JCM 15572</strain>
    </source>
</reference>